<gene>
    <name evidence="2" type="ORF">SAMN05216387_102425</name>
</gene>
<dbReference type="NCBIfam" id="TIGR02595">
    <property type="entry name" value="PEP_CTERM"/>
    <property type="match status" value="1"/>
</dbReference>
<dbReference type="Pfam" id="PF07589">
    <property type="entry name" value="PEP-CTERM"/>
    <property type="match status" value="1"/>
</dbReference>
<reference evidence="2 3" key="1">
    <citation type="submission" date="2016-10" db="EMBL/GenBank/DDBJ databases">
        <authorList>
            <person name="de Groot N.N."/>
        </authorList>
    </citation>
    <scope>NUCLEOTIDE SEQUENCE [LARGE SCALE GENOMIC DNA]</scope>
    <source>
        <strain evidence="2 3">Nv1</strain>
    </source>
</reference>
<evidence type="ECO:0000313" key="2">
    <source>
        <dbReference type="EMBL" id="SEK71222.1"/>
    </source>
</evidence>
<protein>
    <submittedName>
        <fullName evidence="2">PEP-CTERM protein-sorting domain-containing protein</fullName>
    </submittedName>
</protein>
<organism evidence="2 3">
    <name type="scientific">Nitrosovibrio tenuis</name>
    <dbReference type="NCBI Taxonomy" id="1233"/>
    <lineage>
        <taxon>Bacteria</taxon>
        <taxon>Pseudomonadati</taxon>
        <taxon>Pseudomonadota</taxon>
        <taxon>Betaproteobacteria</taxon>
        <taxon>Nitrosomonadales</taxon>
        <taxon>Nitrosomonadaceae</taxon>
        <taxon>Nitrosovibrio</taxon>
    </lineage>
</organism>
<dbReference type="OrthoDB" id="9954375at2"/>
<dbReference type="AlphaFoldDB" id="A0A1H7JA62"/>
<name>A0A1H7JA62_9PROT</name>
<evidence type="ECO:0000313" key="3">
    <source>
        <dbReference type="Proteomes" id="UP000198620"/>
    </source>
</evidence>
<evidence type="ECO:0000259" key="1">
    <source>
        <dbReference type="Pfam" id="PF07589"/>
    </source>
</evidence>
<proteinExistence type="predicted"/>
<dbReference type="EMBL" id="FOBH01000002">
    <property type="protein sequence ID" value="SEK71222.1"/>
    <property type="molecule type" value="Genomic_DNA"/>
</dbReference>
<accession>A0A1H7JA62</accession>
<keyword evidence="3" id="KW-1185">Reference proteome</keyword>
<dbReference type="RefSeq" id="WP_090827619.1">
    <property type="nucleotide sequence ID" value="NZ_FOBH01000002.1"/>
</dbReference>
<dbReference type="Proteomes" id="UP000198620">
    <property type="component" value="Unassembled WGS sequence"/>
</dbReference>
<dbReference type="InterPro" id="IPR013424">
    <property type="entry name" value="Ice-binding_C"/>
</dbReference>
<sequence length="215" mass="23176">MLKTVEWMTLLRIFAATRISAMKQAVFAAITIALLIVGINPAMATLIKFDFTFTSASESGSGTLEAIANGDGSFTAVNGFGSETGTITDSFNLFPNPNGLGISFSPSGYFFYDNQLFPDNHDLLISNPGLLFITASGRELNLFSNGPSNYIDYENNGFNVQTAFHLTATTDHLLPTQLPDLPGTAIPEPSSIALLSLGLLGLWFARRQNVKLRPC</sequence>
<feature type="domain" description="Ice-binding protein C-terminal" evidence="1">
    <location>
        <begin position="185"/>
        <end position="207"/>
    </location>
</feature>